<dbReference type="AlphaFoldDB" id="A0A380W2S2"/>
<name>A0A380W2S2_AFIFE</name>
<feature type="region of interest" description="Disordered" evidence="1">
    <location>
        <begin position="221"/>
        <end position="245"/>
    </location>
</feature>
<protein>
    <submittedName>
        <fullName evidence="2">Uncharacterized protein</fullName>
    </submittedName>
</protein>
<evidence type="ECO:0000313" key="2">
    <source>
        <dbReference type="EMBL" id="SUU83160.1"/>
    </source>
</evidence>
<proteinExistence type="predicted"/>
<organism evidence="2 3">
    <name type="scientific">Afipia felis</name>
    <name type="common">Cat scratch disease bacillus</name>
    <dbReference type="NCBI Taxonomy" id="1035"/>
    <lineage>
        <taxon>Bacteria</taxon>
        <taxon>Pseudomonadati</taxon>
        <taxon>Pseudomonadota</taxon>
        <taxon>Alphaproteobacteria</taxon>
        <taxon>Hyphomicrobiales</taxon>
        <taxon>Nitrobacteraceae</taxon>
        <taxon>Afipia</taxon>
    </lineage>
</organism>
<feature type="compositionally biased region" description="Low complexity" evidence="1">
    <location>
        <begin position="221"/>
        <end position="236"/>
    </location>
</feature>
<sequence>MDRAARCVVRWRRRVRVLRWAQHSVREVLRSAARGRRAAFEWHSAASRSEASPDSVLRWVQYSAWGARRSATGDRRAGSELHSGAHLEASPDLAQHAGPRCSAPVGVVALRRGRPARSAGRWVRAELHRVVQVRVAAAEQAVAGAGPRRDAAESAPRREALAVRVRRADEPVARERHEEVPPAVRDGPQEPEVLRADVEVRPSEPEAARHVVARAVLLSARQAAEPSAASCPQAPSADRERPGPS</sequence>
<dbReference type="Proteomes" id="UP000254343">
    <property type="component" value="Unassembled WGS sequence"/>
</dbReference>
<feature type="compositionally biased region" description="Basic and acidic residues" evidence="1">
    <location>
        <begin position="170"/>
        <end position="180"/>
    </location>
</feature>
<dbReference type="EMBL" id="UIGB01000001">
    <property type="protein sequence ID" value="SUU83160.1"/>
    <property type="molecule type" value="Genomic_DNA"/>
</dbReference>
<accession>A0A380W2S2</accession>
<evidence type="ECO:0000313" key="3">
    <source>
        <dbReference type="Proteomes" id="UP000254343"/>
    </source>
</evidence>
<evidence type="ECO:0000256" key="1">
    <source>
        <dbReference type="SAM" id="MobiDB-lite"/>
    </source>
</evidence>
<feature type="region of interest" description="Disordered" evidence="1">
    <location>
        <begin position="170"/>
        <end position="191"/>
    </location>
</feature>
<gene>
    <name evidence="2" type="ORF">NCTC12722_00322</name>
</gene>
<reference evidence="2 3" key="1">
    <citation type="submission" date="2018-06" db="EMBL/GenBank/DDBJ databases">
        <authorList>
            <consortium name="Pathogen Informatics"/>
            <person name="Doyle S."/>
        </authorList>
    </citation>
    <scope>NUCLEOTIDE SEQUENCE [LARGE SCALE GENOMIC DNA]</scope>
    <source>
        <strain evidence="2 3">NCTC12722</strain>
    </source>
</reference>